<gene>
    <name evidence="3" type="ORF">K489DRAFT_368948</name>
</gene>
<sequence>MAVQATVNSQPPWMARRSRKRYDLDLQMLPQPTISIPRKKSLASVHSASSIDINSPESAIQDDSSRTASIRDFNQGDSCSSTSSSPILEFQSKSKTQIEDSRPLSSLPQAALPRRISHSSHSEPEATALPSRRPSRVAVPPDVVQMLRTQIAANEAQIAANCARMAEIQLAGDEATAGIQTRLAAVSEINDQLNQLRSLLANM</sequence>
<reference evidence="3" key="2">
    <citation type="submission" date="2020-04" db="EMBL/GenBank/DDBJ databases">
        <authorList>
            <consortium name="NCBI Genome Project"/>
        </authorList>
    </citation>
    <scope>NUCLEOTIDE SEQUENCE</scope>
    <source>
        <strain evidence="3">CBS 342.82</strain>
    </source>
</reference>
<reference evidence="3" key="1">
    <citation type="submission" date="2020-01" db="EMBL/GenBank/DDBJ databases">
        <authorList>
            <consortium name="DOE Joint Genome Institute"/>
            <person name="Haridas S."/>
            <person name="Albert R."/>
            <person name="Binder M."/>
            <person name="Bloem J."/>
            <person name="Labutti K."/>
            <person name="Salamov A."/>
            <person name="Andreopoulos B."/>
            <person name="Baker S.E."/>
            <person name="Barry K."/>
            <person name="Bills G."/>
            <person name="Bluhm B.H."/>
            <person name="Cannon C."/>
            <person name="Castanera R."/>
            <person name="Culley D.E."/>
            <person name="Daum C."/>
            <person name="Ezra D."/>
            <person name="Gonzalez J.B."/>
            <person name="Henrissat B."/>
            <person name="Kuo A."/>
            <person name="Liang C."/>
            <person name="Lipzen A."/>
            <person name="Lutzoni F."/>
            <person name="Magnuson J."/>
            <person name="Mondo S."/>
            <person name="Nolan M."/>
            <person name="Ohm R."/>
            <person name="Pangilinan J."/>
            <person name="Park H.-J."/>
            <person name="Ramirez L."/>
            <person name="Alfaro M."/>
            <person name="Sun H."/>
            <person name="Tritt A."/>
            <person name="Yoshinaga Y."/>
            <person name="Zwiers L.-H."/>
            <person name="Turgeon B.G."/>
            <person name="Goodwin S.B."/>
            <person name="Spatafora J.W."/>
            <person name="Crous P.W."/>
            <person name="Grigoriev I.V."/>
        </authorList>
    </citation>
    <scope>NUCLEOTIDE SEQUENCE</scope>
    <source>
        <strain evidence="3">CBS 342.82</strain>
    </source>
</reference>
<dbReference type="RefSeq" id="XP_033461053.1">
    <property type="nucleotide sequence ID" value="XM_033602992.1"/>
</dbReference>
<organism evidence="3">
    <name type="scientific">Dissoconium aciculare CBS 342.82</name>
    <dbReference type="NCBI Taxonomy" id="1314786"/>
    <lineage>
        <taxon>Eukaryota</taxon>
        <taxon>Fungi</taxon>
        <taxon>Dikarya</taxon>
        <taxon>Ascomycota</taxon>
        <taxon>Pezizomycotina</taxon>
        <taxon>Dothideomycetes</taxon>
        <taxon>Dothideomycetidae</taxon>
        <taxon>Mycosphaerellales</taxon>
        <taxon>Dissoconiaceae</taxon>
        <taxon>Dissoconium</taxon>
    </lineage>
</organism>
<proteinExistence type="predicted"/>
<dbReference type="AlphaFoldDB" id="A0A6J3MB09"/>
<name>A0A6J3MB09_9PEZI</name>
<evidence type="ECO:0000313" key="2">
    <source>
        <dbReference type="Proteomes" id="UP000504637"/>
    </source>
</evidence>
<protein>
    <submittedName>
        <fullName evidence="3">Uncharacterized protein</fullName>
    </submittedName>
</protein>
<dbReference type="GeneID" id="54360792"/>
<dbReference type="Proteomes" id="UP000504637">
    <property type="component" value="Unplaced"/>
</dbReference>
<feature type="compositionally biased region" description="Polar residues" evidence="1">
    <location>
        <begin position="75"/>
        <end position="95"/>
    </location>
</feature>
<accession>A0A6J3MB09</accession>
<keyword evidence="2" id="KW-1185">Reference proteome</keyword>
<reference evidence="3" key="3">
    <citation type="submission" date="2025-08" db="UniProtKB">
        <authorList>
            <consortium name="RefSeq"/>
        </authorList>
    </citation>
    <scope>IDENTIFICATION</scope>
    <source>
        <strain evidence="3">CBS 342.82</strain>
    </source>
</reference>
<evidence type="ECO:0000256" key="1">
    <source>
        <dbReference type="SAM" id="MobiDB-lite"/>
    </source>
</evidence>
<evidence type="ECO:0000313" key="3">
    <source>
        <dbReference type="RefSeq" id="XP_033461053.1"/>
    </source>
</evidence>
<feature type="region of interest" description="Disordered" evidence="1">
    <location>
        <begin position="70"/>
        <end position="137"/>
    </location>
</feature>